<sequence>GFRYLDDGNWRPSPQYAPQIIEGPKVSKKSLKELKRLIEDDERVLQQRRWFYFIVGVKLASPNSKGSFYPIFGYLS</sequence>
<protein>
    <submittedName>
        <fullName evidence="1">Uncharacterized protein</fullName>
    </submittedName>
</protein>
<name>A0A0K2UP95_LEPSM</name>
<feature type="non-terminal residue" evidence="1">
    <location>
        <position position="1"/>
    </location>
</feature>
<reference evidence="1" key="1">
    <citation type="submission" date="2014-05" db="EMBL/GenBank/DDBJ databases">
        <authorList>
            <person name="Chronopoulou M."/>
        </authorList>
    </citation>
    <scope>NUCLEOTIDE SEQUENCE</scope>
    <source>
        <tissue evidence="1">Whole organism</tissue>
    </source>
</reference>
<proteinExistence type="predicted"/>
<accession>A0A0K2UP95</accession>
<dbReference type="AlphaFoldDB" id="A0A0K2UP95"/>
<evidence type="ECO:0000313" key="1">
    <source>
        <dbReference type="EMBL" id="CDW39865.1"/>
    </source>
</evidence>
<organism evidence="1">
    <name type="scientific">Lepeophtheirus salmonis</name>
    <name type="common">Salmon louse</name>
    <name type="synonym">Caligus salmonis</name>
    <dbReference type="NCBI Taxonomy" id="72036"/>
    <lineage>
        <taxon>Eukaryota</taxon>
        <taxon>Metazoa</taxon>
        <taxon>Ecdysozoa</taxon>
        <taxon>Arthropoda</taxon>
        <taxon>Crustacea</taxon>
        <taxon>Multicrustacea</taxon>
        <taxon>Hexanauplia</taxon>
        <taxon>Copepoda</taxon>
        <taxon>Siphonostomatoida</taxon>
        <taxon>Caligidae</taxon>
        <taxon>Lepeophtheirus</taxon>
    </lineage>
</organism>
<dbReference type="EMBL" id="HACA01022504">
    <property type="protein sequence ID" value="CDW39865.1"/>
    <property type="molecule type" value="Transcribed_RNA"/>
</dbReference>